<feature type="compositionally biased region" description="Basic and acidic residues" evidence="6">
    <location>
        <begin position="21"/>
        <end position="35"/>
    </location>
</feature>
<dbReference type="Gene3D" id="1.20.1250.20">
    <property type="entry name" value="MFS general substrate transporter like domains"/>
    <property type="match status" value="2"/>
</dbReference>
<dbReference type="PANTHER" id="PTHR23501:SF109">
    <property type="entry name" value="MAJOR FACILITATOR SUPERFAMILY (MFS) PROFILE DOMAIN-CONTAINING PROTEIN-RELATED"/>
    <property type="match status" value="1"/>
</dbReference>
<evidence type="ECO:0000256" key="7">
    <source>
        <dbReference type="SAM" id="Phobius"/>
    </source>
</evidence>
<reference evidence="9 10" key="1">
    <citation type="submission" date="2014-04" db="EMBL/GenBank/DDBJ databases">
        <authorList>
            <consortium name="DOE Joint Genome Institute"/>
            <person name="Kuo A."/>
            <person name="Martino E."/>
            <person name="Perotto S."/>
            <person name="Kohler A."/>
            <person name="Nagy L.G."/>
            <person name="Floudas D."/>
            <person name="Copeland A."/>
            <person name="Barry K.W."/>
            <person name="Cichocki N."/>
            <person name="Veneault-Fourrey C."/>
            <person name="LaButti K."/>
            <person name="Lindquist E.A."/>
            <person name="Lipzen A."/>
            <person name="Lundell T."/>
            <person name="Morin E."/>
            <person name="Murat C."/>
            <person name="Sun H."/>
            <person name="Tunlid A."/>
            <person name="Henrissat B."/>
            <person name="Grigoriev I.V."/>
            <person name="Hibbett D.S."/>
            <person name="Martin F."/>
            <person name="Nordberg H.P."/>
            <person name="Cantor M.N."/>
            <person name="Hua S.X."/>
        </authorList>
    </citation>
    <scope>NUCLEOTIDE SEQUENCE [LARGE SCALE GENOMIC DNA]</scope>
    <source>
        <strain evidence="9 10">Zn</strain>
    </source>
</reference>
<feature type="transmembrane region" description="Helical" evidence="7">
    <location>
        <begin position="270"/>
        <end position="292"/>
    </location>
</feature>
<feature type="transmembrane region" description="Helical" evidence="7">
    <location>
        <begin position="431"/>
        <end position="451"/>
    </location>
</feature>
<dbReference type="FunFam" id="1.20.1250.20:FF:000784">
    <property type="entry name" value="MFS drug efflux pump"/>
    <property type="match status" value="1"/>
</dbReference>
<sequence length="596" mass="64331">MDAEEQKPDAAHANNSGTPSLEKEATAPAGDHVEVVRTVSRVPGNPNYYEKDGLRTYGDDEDHDHEPPMSFRRLMSLIAMAFLWTGSQIPLYLFGGIPPYIYGDIGGSDRWIWFVLANLLSLAAICPFVGALSDLIGRRYVAIAGASFLILGMIISSTAHTMNNFIAGMAFAGVGAGINELTALAVASELAPTRKRGQYVAVLVFSIVPFCPSVLWGQLIASHSTWRYVGLFCGIWAFIGLAMTTFFYFPPPRVNSSGLSRKEIIQQIDFVGGLLSISGMILFLAGLLWGGYQYPWKSAHVLVPLLLGAALIAAFVLWEMYGTKYPMFPARIKKEPRILILTLVITFISGANFFSVLLFWPTQSFNVYGHDPVGVGLRGMPIGFCILAGACIVLWLLSMFRGQNRLFLFVSSCLMTAGCGALAAARLDNIHAVYGILVVAGLGIGGIVVPASIITTIICPDDLIATVTALTLAVRVIGGAIGYTTYYNVFYNKFVPILTKNIVIACFTHNITNITVITDAAELTGASLINDILYLPGVDGNVTIWNAIVLAGQESYAAAYPYVYYASIAFGAVSIIASAFLGDINKYMDDHVAVVI</sequence>
<feature type="transmembrane region" description="Helical" evidence="7">
    <location>
        <begin position="338"/>
        <end position="360"/>
    </location>
</feature>
<feature type="transmembrane region" description="Helical" evidence="7">
    <location>
        <begin position="111"/>
        <end position="133"/>
    </location>
</feature>
<dbReference type="Proteomes" id="UP000054321">
    <property type="component" value="Unassembled WGS sequence"/>
</dbReference>
<dbReference type="EMBL" id="KN832872">
    <property type="protein sequence ID" value="KIN04401.1"/>
    <property type="molecule type" value="Genomic_DNA"/>
</dbReference>
<dbReference type="InParanoid" id="A0A0C3H841"/>
<dbReference type="PROSITE" id="PS00216">
    <property type="entry name" value="SUGAR_TRANSPORT_1"/>
    <property type="match status" value="1"/>
</dbReference>
<feature type="transmembrane region" description="Helical" evidence="7">
    <location>
        <begin position="199"/>
        <end position="220"/>
    </location>
</feature>
<name>A0A0C3H841_OIDMZ</name>
<feature type="compositionally biased region" description="Basic and acidic residues" evidence="6">
    <location>
        <begin position="49"/>
        <end position="58"/>
    </location>
</feature>
<reference evidence="10" key="2">
    <citation type="submission" date="2015-01" db="EMBL/GenBank/DDBJ databases">
        <title>Evolutionary Origins and Diversification of the Mycorrhizal Mutualists.</title>
        <authorList>
            <consortium name="DOE Joint Genome Institute"/>
            <consortium name="Mycorrhizal Genomics Consortium"/>
            <person name="Kohler A."/>
            <person name="Kuo A."/>
            <person name="Nagy L.G."/>
            <person name="Floudas D."/>
            <person name="Copeland A."/>
            <person name="Barry K.W."/>
            <person name="Cichocki N."/>
            <person name="Veneault-Fourrey C."/>
            <person name="LaButti K."/>
            <person name="Lindquist E.A."/>
            <person name="Lipzen A."/>
            <person name="Lundell T."/>
            <person name="Morin E."/>
            <person name="Murat C."/>
            <person name="Riley R."/>
            <person name="Ohm R."/>
            <person name="Sun H."/>
            <person name="Tunlid A."/>
            <person name="Henrissat B."/>
            <person name="Grigoriev I.V."/>
            <person name="Hibbett D.S."/>
            <person name="Martin F."/>
        </authorList>
    </citation>
    <scope>NUCLEOTIDE SEQUENCE [LARGE SCALE GENOMIC DNA]</scope>
    <source>
        <strain evidence="10">Zn</strain>
    </source>
</reference>
<feature type="region of interest" description="Disordered" evidence="6">
    <location>
        <begin position="1"/>
        <end position="36"/>
    </location>
</feature>
<dbReference type="GO" id="GO:0005886">
    <property type="term" value="C:plasma membrane"/>
    <property type="evidence" value="ECO:0007669"/>
    <property type="project" value="TreeGrafter"/>
</dbReference>
<dbReference type="SUPFAM" id="SSF103473">
    <property type="entry name" value="MFS general substrate transporter"/>
    <property type="match status" value="1"/>
</dbReference>
<evidence type="ECO:0000256" key="2">
    <source>
        <dbReference type="ARBA" id="ARBA00022448"/>
    </source>
</evidence>
<feature type="transmembrane region" description="Helical" evidence="7">
    <location>
        <begin position="298"/>
        <end position="318"/>
    </location>
</feature>
<dbReference type="AlphaFoldDB" id="A0A0C3H841"/>
<keyword evidence="2" id="KW-0813">Transport</keyword>
<keyword evidence="4 7" id="KW-1133">Transmembrane helix</keyword>
<keyword evidence="3 7" id="KW-0812">Transmembrane</keyword>
<feature type="transmembrane region" description="Helical" evidence="7">
    <location>
        <begin position="140"/>
        <end position="159"/>
    </location>
</feature>
<feature type="transmembrane region" description="Helical" evidence="7">
    <location>
        <begin position="562"/>
        <end position="581"/>
    </location>
</feature>
<accession>A0A0C3H841</accession>
<gene>
    <name evidence="9" type="ORF">OIDMADRAFT_116118</name>
</gene>
<dbReference type="InterPro" id="IPR036259">
    <property type="entry name" value="MFS_trans_sf"/>
</dbReference>
<dbReference type="PROSITE" id="PS50850">
    <property type="entry name" value="MFS"/>
    <property type="match status" value="1"/>
</dbReference>
<evidence type="ECO:0000256" key="5">
    <source>
        <dbReference type="ARBA" id="ARBA00023136"/>
    </source>
</evidence>
<evidence type="ECO:0000256" key="1">
    <source>
        <dbReference type="ARBA" id="ARBA00004141"/>
    </source>
</evidence>
<feature type="transmembrane region" description="Helical" evidence="7">
    <location>
        <begin position="226"/>
        <end position="249"/>
    </location>
</feature>
<evidence type="ECO:0000256" key="4">
    <source>
        <dbReference type="ARBA" id="ARBA00022989"/>
    </source>
</evidence>
<dbReference type="InterPro" id="IPR010573">
    <property type="entry name" value="MFS_Str1/Tri12-like"/>
</dbReference>
<feature type="region of interest" description="Disordered" evidence="6">
    <location>
        <begin position="43"/>
        <end position="62"/>
    </location>
</feature>
<feature type="transmembrane region" description="Helical" evidence="7">
    <location>
        <begin position="463"/>
        <end position="486"/>
    </location>
</feature>
<dbReference type="OrthoDB" id="4161376at2759"/>
<feature type="transmembrane region" description="Helical" evidence="7">
    <location>
        <begin position="74"/>
        <end position="91"/>
    </location>
</feature>
<feature type="compositionally biased region" description="Basic and acidic residues" evidence="6">
    <location>
        <begin position="1"/>
        <end position="10"/>
    </location>
</feature>
<evidence type="ECO:0000259" key="8">
    <source>
        <dbReference type="PROSITE" id="PS50850"/>
    </source>
</evidence>
<evidence type="ECO:0000256" key="6">
    <source>
        <dbReference type="SAM" id="MobiDB-lite"/>
    </source>
</evidence>
<feature type="domain" description="Major facilitator superfamily (MFS) profile" evidence="8">
    <location>
        <begin position="74"/>
        <end position="586"/>
    </location>
</feature>
<evidence type="ECO:0000256" key="3">
    <source>
        <dbReference type="ARBA" id="ARBA00022692"/>
    </source>
</evidence>
<evidence type="ECO:0000313" key="9">
    <source>
        <dbReference type="EMBL" id="KIN04401.1"/>
    </source>
</evidence>
<evidence type="ECO:0000313" key="10">
    <source>
        <dbReference type="Proteomes" id="UP000054321"/>
    </source>
</evidence>
<keyword evidence="5 7" id="KW-0472">Membrane</keyword>
<dbReference type="InterPro" id="IPR020846">
    <property type="entry name" value="MFS_dom"/>
</dbReference>
<organism evidence="9 10">
    <name type="scientific">Oidiodendron maius (strain Zn)</name>
    <dbReference type="NCBI Taxonomy" id="913774"/>
    <lineage>
        <taxon>Eukaryota</taxon>
        <taxon>Fungi</taxon>
        <taxon>Dikarya</taxon>
        <taxon>Ascomycota</taxon>
        <taxon>Pezizomycotina</taxon>
        <taxon>Leotiomycetes</taxon>
        <taxon>Leotiomycetes incertae sedis</taxon>
        <taxon>Myxotrichaceae</taxon>
        <taxon>Oidiodendron</taxon>
    </lineage>
</organism>
<proteinExistence type="predicted"/>
<feature type="transmembrane region" description="Helical" evidence="7">
    <location>
        <begin position="406"/>
        <end position="425"/>
    </location>
</feature>
<keyword evidence="10" id="KW-1185">Reference proteome</keyword>
<feature type="transmembrane region" description="Helical" evidence="7">
    <location>
        <begin position="165"/>
        <end position="187"/>
    </location>
</feature>
<dbReference type="PANTHER" id="PTHR23501">
    <property type="entry name" value="MAJOR FACILITATOR SUPERFAMILY"/>
    <property type="match status" value="1"/>
</dbReference>
<comment type="subcellular location">
    <subcellularLocation>
        <location evidence="1">Membrane</location>
        <topology evidence="1">Multi-pass membrane protein</topology>
    </subcellularLocation>
</comment>
<dbReference type="Pfam" id="PF06609">
    <property type="entry name" value="TRI12"/>
    <property type="match status" value="1"/>
</dbReference>
<protein>
    <recommendedName>
        <fullName evidence="8">Major facilitator superfamily (MFS) profile domain-containing protein</fullName>
    </recommendedName>
</protein>
<dbReference type="HOGENOM" id="CLU_000960_25_3_1"/>
<feature type="transmembrane region" description="Helical" evidence="7">
    <location>
        <begin position="380"/>
        <end position="399"/>
    </location>
</feature>
<dbReference type="GO" id="GO:0022857">
    <property type="term" value="F:transmembrane transporter activity"/>
    <property type="evidence" value="ECO:0007669"/>
    <property type="project" value="InterPro"/>
</dbReference>
<dbReference type="InterPro" id="IPR005829">
    <property type="entry name" value="Sugar_transporter_CS"/>
</dbReference>